<protein>
    <recommendedName>
        <fullName evidence="4">Right handed beta helix domain-containing protein</fullName>
    </recommendedName>
</protein>
<dbReference type="Proteomes" id="UP001371305">
    <property type="component" value="Unassembled WGS sequence"/>
</dbReference>
<evidence type="ECO:0000313" key="3">
    <source>
        <dbReference type="Proteomes" id="UP001371305"/>
    </source>
</evidence>
<organism evidence="2 3">
    <name type="scientific">Luteolibacter soli</name>
    <dbReference type="NCBI Taxonomy" id="3135280"/>
    <lineage>
        <taxon>Bacteria</taxon>
        <taxon>Pseudomonadati</taxon>
        <taxon>Verrucomicrobiota</taxon>
        <taxon>Verrucomicrobiia</taxon>
        <taxon>Verrucomicrobiales</taxon>
        <taxon>Verrucomicrobiaceae</taxon>
        <taxon>Luteolibacter</taxon>
    </lineage>
</organism>
<dbReference type="InterPro" id="IPR012334">
    <property type="entry name" value="Pectin_lyas_fold"/>
</dbReference>
<evidence type="ECO:0000313" key="2">
    <source>
        <dbReference type="EMBL" id="MEK7950750.1"/>
    </source>
</evidence>
<dbReference type="EMBL" id="JBBUKT010000003">
    <property type="protein sequence ID" value="MEK7950750.1"/>
    <property type="molecule type" value="Genomic_DNA"/>
</dbReference>
<reference evidence="2 3" key="1">
    <citation type="submission" date="2024-04" db="EMBL/GenBank/DDBJ databases">
        <title>Luteolibacter sp. isolated from soil.</title>
        <authorList>
            <person name="An J."/>
        </authorList>
    </citation>
    <scope>NUCLEOTIDE SEQUENCE [LARGE SCALE GENOMIC DNA]</scope>
    <source>
        <strain evidence="2 3">Y139</strain>
    </source>
</reference>
<dbReference type="RefSeq" id="WP_341404351.1">
    <property type="nucleotide sequence ID" value="NZ_JBBUKT010000003.1"/>
</dbReference>
<keyword evidence="3" id="KW-1185">Reference proteome</keyword>
<sequence length="354" mass="34932">MKTIALLPFAALITTTSVHAQGPLTPPPGAPAPLMKSLDQVEARTPLVAGQAGVTIDANGGITISQSGSYYLTGNLTLTTPGVNGITISTSHVTLDLNGFTLTNVTGSGGNAVLITAGNVTVRNGMIRGGTTLSGSTFTAAGWNDGITATTPYPNLVVEGVEVSGVRNNGIYLCYEGTRIERCSVTTVGATGLFASLVSSSTARKTGAIAILASSDPSSAAVSDCFAETVSPTQEGISASDGAVSNSRGIAVGGPGISAETATNCYGTSGSGTGLIANVATCCHGVSISGVGITGITLMNCYGQSVTGSFGISGTMATSCVASRAGGVALSVVTANGCHTLSGTVTATNKYNMP</sequence>
<dbReference type="SUPFAM" id="SSF51126">
    <property type="entry name" value="Pectin lyase-like"/>
    <property type="match status" value="1"/>
</dbReference>
<evidence type="ECO:0008006" key="4">
    <source>
        <dbReference type="Google" id="ProtNLM"/>
    </source>
</evidence>
<comment type="caution">
    <text evidence="2">The sequence shown here is derived from an EMBL/GenBank/DDBJ whole genome shotgun (WGS) entry which is preliminary data.</text>
</comment>
<accession>A0ABU9ATP4</accession>
<feature type="chain" id="PRO_5047221282" description="Right handed beta helix domain-containing protein" evidence="1">
    <location>
        <begin position="21"/>
        <end position="354"/>
    </location>
</feature>
<dbReference type="Gene3D" id="2.160.20.10">
    <property type="entry name" value="Single-stranded right-handed beta-helix, Pectin lyase-like"/>
    <property type="match status" value="1"/>
</dbReference>
<dbReference type="InterPro" id="IPR011050">
    <property type="entry name" value="Pectin_lyase_fold/virulence"/>
</dbReference>
<evidence type="ECO:0000256" key="1">
    <source>
        <dbReference type="SAM" id="SignalP"/>
    </source>
</evidence>
<feature type="signal peptide" evidence="1">
    <location>
        <begin position="1"/>
        <end position="20"/>
    </location>
</feature>
<proteinExistence type="predicted"/>
<gene>
    <name evidence="2" type="ORF">WKV53_09600</name>
</gene>
<keyword evidence="1" id="KW-0732">Signal</keyword>
<name>A0ABU9ATP4_9BACT</name>